<feature type="region of interest" description="Disordered" evidence="1">
    <location>
        <begin position="379"/>
        <end position="404"/>
    </location>
</feature>
<organism evidence="2 3">
    <name type="scientific">Crinalium epipsammum PCC 9333</name>
    <dbReference type="NCBI Taxonomy" id="1173022"/>
    <lineage>
        <taxon>Bacteria</taxon>
        <taxon>Bacillati</taxon>
        <taxon>Cyanobacteriota</taxon>
        <taxon>Cyanophyceae</taxon>
        <taxon>Gomontiellales</taxon>
        <taxon>Gomontiellaceae</taxon>
        <taxon>Crinalium</taxon>
    </lineage>
</organism>
<dbReference type="KEGG" id="cep:Cri9333_1278"/>
<dbReference type="EMBL" id="CP003620">
    <property type="protein sequence ID" value="AFZ12178.1"/>
    <property type="molecule type" value="Genomic_DNA"/>
</dbReference>
<dbReference type="STRING" id="1173022.Cri9333_1278"/>
<evidence type="ECO:0000313" key="3">
    <source>
        <dbReference type="Proteomes" id="UP000010472"/>
    </source>
</evidence>
<reference evidence="2 3" key="1">
    <citation type="submission" date="2012-06" db="EMBL/GenBank/DDBJ databases">
        <title>Finished chromosome of genome of Crinalium epipsammum PCC 9333.</title>
        <authorList>
            <consortium name="US DOE Joint Genome Institute"/>
            <person name="Gugger M."/>
            <person name="Coursin T."/>
            <person name="Rippka R."/>
            <person name="Tandeau De Marsac N."/>
            <person name="Huntemann M."/>
            <person name="Wei C.-L."/>
            <person name="Han J."/>
            <person name="Detter J.C."/>
            <person name="Han C."/>
            <person name="Tapia R."/>
            <person name="Davenport K."/>
            <person name="Daligault H."/>
            <person name="Erkkila T."/>
            <person name="Gu W."/>
            <person name="Munk A.C.C."/>
            <person name="Teshima H."/>
            <person name="Xu Y."/>
            <person name="Chain P."/>
            <person name="Chen A."/>
            <person name="Krypides N."/>
            <person name="Mavromatis K."/>
            <person name="Markowitz V."/>
            <person name="Szeto E."/>
            <person name="Ivanova N."/>
            <person name="Mikhailova N."/>
            <person name="Ovchinnikova G."/>
            <person name="Pagani I."/>
            <person name="Pati A."/>
            <person name="Goodwin L."/>
            <person name="Peters L."/>
            <person name="Pitluck S."/>
            <person name="Woyke T."/>
            <person name="Kerfeld C."/>
        </authorList>
    </citation>
    <scope>NUCLEOTIDE SEQUENCE [LARGE SCALE GENOMIC DNA]</scope>
    <source>
        <strain evidence="2 3">PCC 9333</strain>
    </source>
</reference>
<gene>
    <name evidence="2" type="ORF">Cri9333_1278</name>
</gene>
<feature type="compositionally biased region" description="Polar residues" evidence="1">
    <location>
        <begin position="430"/>
        <end position="460"/>
    </location>
</feature>
<name>K9VVP2_9CYAN</name>
<proteinExistence type="predicted"/>
<dbReference type="Proteomes" id="UP000010472">
    <property type="component" value="Chromosome"/>
</dbReference>
<dbReference type="eggNOG" id="ENOG502ZYZU">
    <property type="taxonomic scope" value="Bacteria"/>
</dbReference>
<protein>
    <submittedName>
        <fullName evidence="2">Uncharacterized protein</fullName>
    </submittedName>
</protein>
<evidence type="ECO:0000256" key="1">
    <source>
        <dbReference type="SAM" id="MobiDB-lite"/>
    </source>
</evidence>
<accession>K9VVP2</accession>
<dbReference type="AlphaFoldDB" id="K9VVP2"/>
<evidence type="ECO:0000313" key="2">
    <source>
        <dbReference type="EMBL" id="AFZ12178.1"/>
    </source>
</evidence>
<dbReference type="OrthoDB" id="502220at2"/>
<dbReference type="PATRIC" id="fig|1173022.3.peg.1386"/>
<sequence>MSSSTGPYQSKFLNFLNRQTNRLKDQCNRAVRVVKVATVWGVQVVLYPIYLAVQTARFAGHQLQQATQYTWLQLQGAKPSQVETPPPTDTPIQRVLNLLEAEVEFDQISLVIPPSEVLVKNSSDSSISIYKDKTQSLETTPPPNRIPVNGEGGQELSLAEIPNSSISPLPSAVSDQDLIATSDTQLQKVRKVISGVASLLTTRKLVLVTVDYHTLDILTPEQQQKLQQRISLEIADYWRVTKLVQGRVRKFTGSVPISPEERSRFLPPVRLFWLLMAWVQFSPVALAANLFKESSLITSQNSQLSNRELESSINPTLIAGSENPSLIFPEQKNTKLLRLQKSLTKDQQVAKIEANPLQPVSELTNSITQGTQTLLQRLQGKNNPATQQETSSEAATTSDNSTTNNGVDAVIRAAIDYFFGQRSGELPSNAEDSVSSSATNLSGMRSQQVIPGDISNTNKLSGKPSPTLPSTKEEDPWLSWGDIFPSKATPKVNKQSQAVDSTVKILTGNQKAQLPSSTEIPTGNSITRVIKRYLKPKPNNLQPTPAAVNSRLVENSSTSNVARSVKTSAKVSISEESTTATNTAPQKAEVKYTPDWIETQATPVGYVKHPLETLLGWLDKAMLWFEQQLIKAWQSISK</sequence>
<keyword evidence="3" id="KW-1185">Reference proteome</keyword>
<feature type="region of interest" description="Disordered" evidence="1">
    <location>
        <begin position="425"/>
        <end position="477"/>
    </location>
</feature>
<dbReference type="HOGENOM" id="CLU_028870_0_0_3"/>
<dbReference type="RefSeq" id="WP_015202300.1">
    <property type="nucleotide sequence ID" value="NC_019753.1"/>
</dbReference>